<dbReference type="GO" id="GO:0044281">
    <property type="term" value="P:small molecule metabolic process"/>
    <property type="evidence" value="ECO:0007669"/>
    <property type="project" value="UniProtKB-ARBA"/>
</dbReference>
<dbReference type="OrthoDB" id="350860at2157"/>
<dbReference type="InterPro" id="IPR020625">
    <property type="entry name" value="Schiff_base-form_aldolases_AS"/>
</dbReference>
<evidence type="ECO:0000256" key="2">
    <source>
        <dbReference type="ARBA" id="ARBA00023270"/>
    </source>
</evidence>
<dbReference type="RefSeq" id="WP_073307122.1">
    <property type="nucleotide sequence ID" value="NZ_FQWV01000002.1"/>
</dbReference>
<keyword evidence="6" id="KW-1185">Reference proteome</keyword>
<keyword evidence="1" id="KW-0456">Lyase</keyword>
<feature type="active site" description="Schiff-base intermediate with substrate" evidence="3">
    <location>
        <position position="158"/>
    </location>
</feature>
<name>A0A1M5LVS6_9EURY</name>
<dbReference type="InterPro" id="IPR013785">
    <property type="entry name" value="Aldolase_TIM"/>
</dbReference>
<dbReference type="GO" id="GO:0008675">
    <property type="term" value="F:2-dehydro-3-deoxy-phosphogluconate aldolase activity"/>
    <property type="evidence" value="ECO:0007669"/>
    <property type="project" value="UniProtKB-ARBA"/>
</dbReference>
<organism evidence="5 6">
    <name type="scientific">Halobaculum gomorrense</name>
    <dbReference type="NCBI Taxonomy" id="43928"/>
    <lineage>
        <taxon>Archaea</taxon>
        <taxon>Methanobacteriati</taxon>
        <taxon>Methanobacteriota</taxon>
        <taxon>Stenosarchaea group</taxon>
        <taxon>Halobacteria</taxon>
        <taxon>Halobacteriales</taxon>
        <taxon>Haloferacaceae</taxon>
        <taxon>Halobaculum</taxon>
    </lineage>
</organism>
<evidence type="ECO:0000256" key="1">
    <source>
        <dbReference type="ARBA" id="ARBA00023239"/>
    </source>
</evidence>
<evidence type="ECO:0000313" key="6">
    <source>
        <dbReference type="Proteomes" id="UP000184357"/>
    </source>
</evidence>
<dbReference type="AlphaFoldDB" id="A0A1M5LVS6"/>
<evidence type="ECO:0000256" key="3">
    <source>
        <dbReference type="PIRSR" id="PIRSR001365-1"/>
    </source>
</evidence>
<feature type="binding site" evidence="4">
    <location>
        <position position="201"/>
    </location>
    <ligand>
        <name>pyruvate</name>
        <dbReference type="ChEBI" id="CHEBI:15361"/>
    </ligand>
</feature>
<reference evidence="5 6" key="1">
    <citation type="submission" date="2016-11" db="EMBL/GenBank/DDBJ databases">
        <authorList>
            <person name="Jaros S."/>
            <person name="Januszkiewicz K."/>
            <person name="Wedrychowicz H."/>
        </authorList>
    </citation>
    <scope>NUCLEOTIDE SEQUENCE [LARGE SCALE GENOMIC DNA]</scope>
    <source>
        <strain evidence="5 6">DSM 9297</strain>
    </source>
</reference>
<dbReference type="PANTHER" id="PTHR12128">
    <property type="entry name" value="DIHYDRODIPICOLINATE SYNTHASE"/>
    <property type="match status" value="1"/>
</dbReference>
<dbReference type="PRINTS" id="PR00146">
    <property type="entry name" value="DHPICSNTHASE"/>
</dbReference>
<accession>A0A1M5LVS6</accession>
<dbReference type="CDD" id="cd00408">
    <property type="entry name" value="DHDPS-like"/>
    <property type="match status" value="1"/>
</dbReference>
<dbReference type="SMART" id="SM01130">
    <property type="entry name" value="DHDPS"/>
    <property type="match status" value="1"/>
</dbReference>
<dbReference type="GO" id="GO:0008840">
    <property type="term" value="F:4-hydroxy-tetrahydrodipicolinate synthase activity"/>
    <property type="evidence" value="ECO:0007669"/>
    <property type="project" value="TreeGrafter"/>
</dbReference>
<gene>
    <name evidence="5" type="ORF">SAMN05443636_0797</name>
</gene>
<protein>
    <submittedName>
        <fullName evidence="5">2-keto-3-deoxy-phosphogluconate aldolase</fullName>
    </submittedName>
</protein>
<dbReference type="Pfam" id="PF00701">
    <property type="entry name" value="DHDPS"/>
    <property type="match status" value="1"/>
</dbReference>
<dbReference type="Proteomes" id="UP000184357">
    <property type="component" value="Unassembled WGS sequence"/>
</dbReference>
<dbReference type="InterPro" id="IPR002220">
    <property type="entry name" value="DapA-like"/>
</dbReference>
<evidence type="ECO:0000313" key="5">
    <source>
        <dbReference type="EMBL" id="SHG69232.1"/>
    </source>
</evidence>
<sequence>MHGTGPPLVTPFDADADLDEDALRDLVGWVEARGVDFLVPCGSNSEAELMTAEERARAIEIVAAEASVPVLAGTGSPGKRETLVATEAAADAGADAAFVVTPFYYGHDQSTLAAYYREVADAAAIPVYLYSVPVFTDVTLEPETVGRLAEHPNVAGMKDSSGDIAAFQRIRERTADADFDLMVGAGGVLGQALAAGGTGGVLALANVAPEATTAVYEASEAGDDEHARELTAACVELNHAVTADYGIPGLKYAMRQRGAPAGHARSPHRPVDEDARAALDDLLDELADLRIDR</sequence>
<feature type="active site" description="Proton donor/acceptor" evidence="3">
    <location>
        <position position="130"/>
    </location>
</feature>
<evidence type="ECO:0000256" key="4">
    <source>
        <dbReference type="PIRSR" id="PIRSR001365-2"/>
    </source>
</evidence>
<dbReference type="PROSITE" id="PS00666">
    <property type="entry name" value="DHDPS_2"/>
    <property type="match status" value="1"/>
</dbReference>
<dbReference type="Gene3D" id="3.20.20.70">
    <property type="entry name" value="Aldolase class I"/>
    <property type="match status" value="1"/>
</dbReference>
<proteinExistence type="predicted"/>
<dbReference type="SUPFAM" id="SSF51569">
    <property type="entry name" value="Aldolase"/>
    <property type="match status" value="1"/>
</dbReference>
<dbReference type="EMBL" id="FQWV01000002">
    <property type="protein sequence ID" value="SHG69232.1"/>
    <property type="molecule type" value="Genomic_DNA"/>
</dbReference>
<dbReference type="PANTHER" id="PTHR12128:SF66">
    <property type="entry name" value="4-HYDROXY-2-OXOGLUTARATE ALDOLASE, MITOCHONDRIAL"/>
    <property type="match status" value="1"/>
</dbReference>
<keyword evidence="2" id="KW-0704">Schiff base</keyword>
<dbReference type="STRING" id="43928.SAMN05443636_0797"/>
<dbReference type="PIRSF" id="PIRSF001365">
    <property type="entry name" value="DHDPS"/>
    <property type="match status" value="1"/>
</dbReference>